<feature type="compositionally biased region" description="Polar residues" evidence="1">
    <location>
        <begin position="646"/>
        <end position="655"/>
    </location>
</feature>
<gene>
    <name evidence="2" type="ORF">PR048_016673</name>
</gene>
<evidence type="ECO:0000313" key="3">
    <source>
        <dbReference type="Proteomes" id="UP001159363"/>
    </source>
</evidence>
<keyword evidence="3" id="KW-1185">Reference proteome</keyword>
<name>A0ABQ9H7F8_9NEOP</name>
<feature type="compositionally biased region" description="Polar residues" evidence="1">
    <location>
        <begin position="463"/>
        <end position="481"/>
    </location>
</feature>
<dbReference type="EMBL" id="JARBHB010000006">
    <property type="protein sequence ID" value="KAJ8880207.1"/>
    <property type="molecule type" value="Genomic_DNA"/>
</dbReference>
<reference evidence="2 3" key="1">
    <citation type="submission" date="2023-02" db="EMBL/GenBank/DDBJ databases">
        <title>LHISI_Scaffold_Assembly.</title>
        <authorList>
            <person name="Stuart O.P."/>
            <person name="Cleave R."/>
            <person name="Magrath M.J.L."/>
            <person name="Mikheyev A.S."/>
        </authorList>
    </citation>
    <scope>NUCLEOTIDE SEQUENCE [LARGE SCALE GENOMIC DNA]</scope>
    <source>
        <strain evidence="2">Daus_M_001</strain>
        <tissue evidence="2">Leg muscle</tissue>
    </source>
</reference>
<protein>
    <submittedName>
        <fullName evidence="2">Uncharacterized protein</fullName>
    </submittedName>
</protein>
<feature type="region of interest" description="Disordered" evidence="1">
    <location>
        <begin position="240"/>
        <end position="278"/>
    </location>
</feature>
<evidence type="ECO:0000256" key="1">
    <source>
        <dbReference type="SAM" id="MobiDB-lite"/>
    </source>
</evidence>
<proteinExistence type="predicted"/>
<feature type="region of interest" description="Disordered" evidence="1">
    <location>
        <begin position="455"/>
        <end position="481"/>
    </location>
</feature>
<organism evidence="2 3">
    <name type="scientific">Dryococelus australis</name>
    <dbReference type="NCBI Taxonomy" id="614101"/>
    <lineage>
        <taxon>Eukaryota</taxon>
        <taxon>Metazoa</taxon>
        <taxon>Ecdysozoa</taxon>
        <taxon>Arthropoda</taxon>
        <taxon>Hexapoda</taxon>
        <taxon>Insecta</taxon>
        <taxon>Pterygota</taxon>
        <taxon>Neoptera</taxon>
        <taxon>Polyneoptera</taxon>
        <taxon>Phasmatodea</taxon>
        <taxon>Verophasmatodea</taxon>
        <taxon>Anareolatae</taxon>
        <taxon>Phasmatidae</taxon>
        <taxon>Eurycanthinae</taxon>
        <taxon>Dryococelus</taxon>
    </lineage>
</organism>
<comment type="caution">
    <text evidence="2">The sequence shown here is derived from an EMBL/GenBank/DDBJ whole genome shotgun (WGS) entry which is preliminary data.</text>
</comment>
<dbReference type="Proteomes" id="UP001159363">
    <property type="component" value="Chromosome 5"/>
</dbReference>
<accession>A0ABQ9H7F8</accession>
<evidence type="ECO:0000313" key="2">
    <source>
        <dbReference type="EMBL" id="KAJ8880207.1"/>
    </source>
</evidence>
<sequence>MAGQGLEPRASLMQVREFTTVPLARWRLPTSSEFSVTKDCLKLTHSVCIRILATRPGLDRTFSDETGTKRELPFKETSLFGPPRPVWFLRNRQMFGITPLLHARNSQLRNEADSAKGRNIVVVSFIKAHPFSDWLREALKKDLVSDWLLRKVPRRTAFQLPACQWCHLAGCATQRRWRWRWRMAARRPRGVTLSSSDSRNPSCESPRARGLTRLPCFSELRAAIRSFTLSGSFLSLKSDQKTRTDYTSKQPSQPIRTGPQHAVANQTPSPYQRPRTPKQQMGMLTSNEHNAVPLLCIGYSRLIALSIGMCHSLLLSDEHVIVRTNWPQNTSDLQGDSRLHLTSQVTWTNQGYNKPTAMNYRCRHSWLRGASVEFRCTRRGSPRNPCSVLILSTQTPSLVWIRLLLCFPLDDFCCAHLCDLDTRVVCNVLPDGTLRVSVSGGPDLQVSDRSLRKDLQPPLASVRPSSIRKSPVRSNSPVQPQVPTGYLRRGILIWPDTAVVLVFSRGDPVSSPVFVPTLLLPHLIQPTVWLERQACLCLRQHPDIRLANSGVIIDGNVCSDIQGWRRYQPWTIVRYLPAGVRLDSLSGRPDLHFPRFPEITAGECRDASFLKDLNDSFHEQYAPSLITGTGMIGQGMWEIPEKTRRPTTSSGTIPTCENPVNRPGIEPGSPRCEERVLIAQPPWPRKLLANRTKSLRRVTHFVAARNLRSAITKAGAHNGGLANLNLIATPYSEAAG</sequence>
<feature type="region of interest" description="Disordered" evidence="1">
    <location>
        <begin position="643"/>
        <end position="667"/>
    </location>
</feature>